<sequence>MGPPPVRLTYYLAKHQRVQEKLQKELDEALAGNDDPVASFEDVKRLPYLEAVINEALRIHSTSGIGLPRLVPAGGYALTLPTPQWLTDCMAAMQAKYPDDIFEAVIRKNVTSGVYEFRIKCADCPGKHYTPGPGETLQNFEVHLKNRQHRSKVNARVHPPAPA</sequence>
<name>A0ACC1PQK1_9APHY</name>
<dbReference type="EMBL" id="JANSHE010001950">
    <property type="protein sequence ID" value="KAJ2998818.1"/>
    <property type="molecule type" value="Genomic_DNA"/>
</dbReference>
<evidence type="ECO:0000313" key="2">
    <source>
        <dbReference type="Proteomes" id="UP001144978"/>
    </source>
</evidence>
<gene>
    <name evidence="1" type="ORF">NUW54_g6998</name>
</gene>
<accession>A0ACC1PQK1</accession>
<keyword evidence="2" id="KW-1185">Reference proteome</keyword>
<reference evidence="1" key="1">
    <citation type="submission" date="2022-08" db="EMBL/GenBank/DDBJ databases">
        <title>Genome Sequence of Pycnoporus sanguineus.</title>
        <authorList>
            <person name="Buettner E."/>
        </authorList>
    </citation>
    <scope>NUCLEOTIDE SEQUENCE</scope>
    <source>
        <strain evidence="1">CG-C14</strain>
    </source>
</reference>
<evidence type="ECO:0000313" key="1">
    <source>
        <dbReference type="EMBL" id="KAJ2998818.1"/>
    </source>
</evidence>
<protein>
    <submittedName>
        <fullName evidence="1">Uncharacterized protein</fullName>
    </submittedName>
</protein>
<comment type="caution">
    <text evidence="1">The sequence shown here is derived from an EMBL/GenBank/DDBJ whole genome shotgun (WGS) entry which is preliminary data.</text>
</comment>
<dbReference type="Proteomes" id="UP001144978">
    <property type="component" value="Unassembled WGS sequence"/>
</dbReference>
<proteinExistence type="predicted"/>
<organism evidence="1 2">
    <name type="scientific">Trametes sanguinea</name>
    <dbReference type="NCBI Taxonomy" id="158606"/>
    <lineage>
        <taxon>Eukaryota</taxon>
        <taxon>Fungi</taxon>
        <taxon>Dikarya</taxon>
        <taxon>Basidiomycota</taxon>
        <taxon>Agaricomycotina</taxon>
        <taxon>Agaricomycetes</taxon>
        <taxon>Polyporales</taxon>
        <taxon>Polyporaceae</taxon>
        <taxon>Trametes</taxon>
    </lineage>
</organism>